<evidence type="ECO:0000313" key="2">
    <source>
        <dbReference type="Proteomes" id="UP000078541"/>
    </source>
</evidence>
<evidence type="ECO:0000313" key="1">
    <source>
        <dbReference type="EMBL" id="KYN32544.1"/>
    </source>
</evidence>
<name>A0A151JT89_9HYME</name>
<dbReference type="AlphaFoldDB" id="A0A151JT89"/>
<reference evidence="1 2" key="1">
    <citation type="submission" date="2016-03" db="EMBL/GenBank/DDBJ databases">
        <title>Trachymyrmex septentrionalis WGS genome.</title>
        <authorList>
            <person name="Nygaard S."/>
            <person name="Hu H."/>
            <person name="Boomsma J."/>
            <person name="Zhang G."/>
        </authorList>
    </citation>
    <scope>NUCLEOTIDE SEQUENCE [LARGE SCALE GENOMIC DNA]</scope>
    <source>
        <strain evidence="1">Tsep2-gDNA-1</strain>
        <tissue evidence="1">Whole body</tissue>
    </source>
</reference>
<accession>A0A151JT89</accession>
<dbReference type="EMBL" id="KQ981952">
    <property type="protein sequence ID" value="KYN32544.1"/>
    <property type="molecule type" value="Genomic_DNA"/>
</dbReference>
<gene>
    <name evidence="1" type="ORF">ALC56_13142</name>
</gene>
<proteinExistence type="predicted"/>
<dbReference type="Proteomes" id="UP000078541">
    <property type="component" value="Unassembled WGS sequence"/>
</dbReference>
<organism evidence="1 2">
    <name type="scientific">Trachymyrmex septentrionalis</name>
    <dbReference type="NCBI Taxonomy" id="34720"/>
    <lineage>
        <taxon>Eukaryota</taxon>
        <taxon>Metazoa</taxon>
        <taxon>Ecdysozoa</taxon>
        <taxon>Arthropoda</taxon>
        <taxon>Hexapoda</taxon>
        <taxon>Insecta</taxon>
        <taxon>Pterygota</taxon>
        <taxon>Neoptera</taxon>
        <taxon>Endopterygota</taxon>
        <taxon>Hymenoptera</taxon>
        <taxon>Apocrita</taxon>
        <taxon>Aculeata</taxon>
        <taxon>Formicoidea</taxon>
        <taxon>Formicidae</taxon>
        <taxon>Myrmicinae</taxon>
        <taxon>Trachymyrmex</taxon>
    </lineage>
</organism>
<protein>
    <submittedName>
        <fullName evidence="1">Uncharacterized protein</fullName>
    </submittedName>
</protein>
<keyword evidence="2" id="KW-1185">Reference proteome</keyword>
<sequence length="57" mass="6650">MSNLRDLIEIRYENLVEGYLMIDNEPVDRMQLRNELGVQIISSVSSLEIDYFSNSIL</sequence>